<evidence type="ECO:0000256" key="6">
    <source>
        <dbReference type="SAM" id="MobiDB-lite"/>
    </source>
</evidence>
<feature type="transmembrane region" description="Helical" evidence="7">
    <location>
        <begin position="7"/>
        <end position="27"/>
    </location>
</feature>
<keyword evidence="4 7" id="KW-0472">Membrane</keyword>
<dbReference type="InterPro" id="IPR051668">
    <property type="entry name" value="ATG33"/>
</dbReference>
<name>A0A1J7IWD4_9PEZI</name>
<keyword evidence="9" id="KW-1185">Reference proteome</keyword>
<comment type="subcellular location">
    <subcellularLocation>
        <location evidence="1">Membrane</location>
        <topology evidence="1">Multi-pass membrane protein</topology>
    </subcellularLocation>
</comment>
<feature type="region of interest" description="Disordered" evidence="6">
    <location>
        <begin position="148"/>
        <end position="181"/>
    </location>
</feature>
<evidence type="ECO:0000256" key="4">
    <source>
        <dbReference type="ARBA" id="ARBA00023136"/>
    </source>
</evidence>
<dbReference type="InParanoid" id="A0A1J7IWD4"/>
<keyword evidence="3 7" id="KW-1133">Transmembrane helix</keyword>
<evidence type="ECO:0000256" key="7">
    <source>
        <dbReference type="SAM" id="Phobius"/>
    </source>
</evidence>
<dbReference type="GO" id="GO:0000422">
    <property type="term" value="P:autophagy of mitochondrion"/>
    <property type="evidence" value="ECO:0007669"/>
    <property type="project" value="TreeGrafter"/>
</dbReference>
<keyword evidence="2 7" id="KW-0812">Transmembrane</keyword>
<dbReference type="PANTHER" id="PTHR37278">
    <property type="entry name" value="AUTOPHAGY-RELATED PROTEIN 33-RELATED"/>
    <property type="match status" value="1"/>
</dbReference>
<feature type="transmembrane region" description="Helical" evidence="7">
    <location>
        <begin position="59"/>
        <end position="78"/>
    </location>
</feature>
<dbReference type="GO" id="GO:0005741">
    <property type="term" value="C:mitochondrial outer membrane"/>
    <property type="evidence" value="ECO:0007669"/>
    <property type="project" value="TreeGrafter"/>
</dbReference>
<gene>
    <name evidence="8" type="ORF">CONLIGDRAFT_592371</name>
</gene>
<dbReference type="STRING" id="1408157.A0A1J7IWD4"/>
<dbReference type="Proteomes" id="UP000182658">
    <property type="component" value="Unassembled WGS sequence"/>
</dbReference>
<evidence type="ECO:0000313" key="8">
    <source>
        <dbReference type="EMBL" id="OIW31613.1"/>
    </source>
</evidence>
<reference evidence="8 9" key="1">
    <citation type="submission" date="2016-10" db="EMBL/GenBank/DDBJ databases">
        <title>Draft genome sequence of Coniochaeta ligniaria NRRL30616, a lignocellulolytic fungus for bioabatement of inhibitors in plant biomass hydrolysates.</title>
        <authorList>
            <consortium name="DOE Joint Genome Institute"/>
            <person name="Jimenez D.J."/>
            <person name="Hector R.E."/>
            <person name="Riley R."/>
            <person name="Sun H."/>
            <person name="Grigoriev I.V."/>
            <person name="Van Elsas J.D."/>
            <person name="Nichols N.N."/>
        </authorList>
    </citation>
    <scope>NUCLEOTIDE SEQUENCE [LARGE SCALE GENOMIC DNA]</scope>
    <source>
        <strain evidence="8 9">NRRL 30616</strain>
    </source>
</reference>
<dbReference type="OrthoDB" id="5336366at2759"/>
<proteinExistence type="inferred from homology"/>
<dbReference type="GO" id="GO:0016236">
    <property type="term" value="P:macroautophagy"/>
    <property type="evidence" value="ECO:0007669"/>
    <property type="project" value="TreeGrafter"/>
</dbReference>
<dbReference type="FunCoup" id="A0A1J7IWD4">
    <property type="interactions" value="102"/>
</dbReference>
<evidence type="ECO:0000256" key="1">
    <source>
        <dbReference type="ARBA" id="ARBA00004141"/>
    </source>
</evidence>
<comment type="similarity">
    <text evidence="5">Belongs to the ATG33 family.</text>
</comment>
<evidence type="ECO:0008006" key="10">
    <source>
        <dbReference type="Google" id="ProtNLM"/>
    </source>
</evidence>
<evidence type="ECO:0000256" key="2">
    <source>
        <dbReference type="ARBA" id="ARBA00022692"/>
    </source>
</evidence>
<evidence type="ECO:0000256" key="3">
    <source>
        <dbReference type="ARBA" id="ARBA00022989"/>
    </source>
</evidence>
<dbReference type="EMBL" id="KV875095">
    <property type="protein sequence ID" value="OIW31613.1"/>
    <property type="molecule type" value="Genomic_DNA"/>
</dbReference>
<evidence type="ECO:0000256" key="5">
    <source>
        <dbReference type="ARBA" id="ARBA00038013"/>
    </source>
</evidence>
<protein>
    <recommendedName>
        <fullName evidence="10">Autophagy-related protein 33</fullName>
    </recommendedName>
</protein>
<sequence length="230" mass="23933">MASRGVSVLKFVGTVSLGLLTGLSYTLSTLTVPSLLELPSASSAAKAFNYLVSTAKKHLGTLTSVSASSFLLAFLLSPKPVRHPYLLYTSILVASSGLVVSDFVAPYLFITKSSSSSGPAASLSAAAKKQKNERAAKRAQMEASYEVLGSSSSALSDEGTASASGEDIEAEEEAAQEVNGEEVRTEVEGFLKKQMVQTAISGLGFLMAVVGIWGDGVAQVFQNEVVVIQA</sequence>
<dbReference type="AlphaFoldDB" id="A0A1J7IWD4"/>
<feature type="transmembrane region" description="Helical" evidence="7">
    <location>
        <begin position="85"/>
        <end position="109"/>
    </location>
</feature>
<organism evidence="8 9">
    <name type="scientific">Coniochaeta ligniaria NRRL 30616</name>
    <dbReference type="NCBI Taxonomy" id="1408157"/>
    <lineage>
        <taxon>Eukaryota</taxon>
        <taxon>Fungi</taxon>
        <taxon>Dikarya</taxon>
        <taxon>Ascomycota</taxon>
        <taxon>Pezizomycotina</taxon>
        <taxon>Sordariomycetes</taxon>
        <taxon>Sordariomycetidae</taxon>
        <taxon>Coniochaetales</taxon>
        <taxon>Coniochaetaceae</taxon>
        <taxon>Coniochaeta</taxon>
    </lineage>
</organism>
<feature type="compositionally biased region" description="Acidic residues" evidence="6">
    <location>
        <begin position="166"/>
        <end position="175"/>
    </location>
</feature>
<accession>A0A1J7IWD4</accession>
<evidence type="ECO:0000313" key="9">
    <source>
        <dbReference type="Proteomes" id="UP000182658"/>
    </source>
</evidence>
<dbReference type="PANTHER" id="PTHR37278:SF1">
    <property type="entry name" value="AUTOPHAGY-RELATED PROTEIN 33-RELATED"/>
    <property type="match status" value="1"/>
</dbReference>